<keyword evidence="7" id="KW-1185">Reference proteome</keyword>
<gene>
    <name evidence="6" type="primary">Ervk9_5</name>
    <name evidence="6" type="ORF">CIRPEC_R07580</name>
</gene>
<evidence type="ECO:0000256" key="2">
    <source>
        <dbReference type="ARBA" id="ARBA00022750"/>
    </source>
</evidence>
<dbReference type="InterPro" id="IPR021109">
    <property type="entry name" value="Peptidase_aspartic_dom_sf"/>
</dbReference>
<dbReference type="InterPro" id="IPR051592">
    <property type="entry name" value="HERV-K_Pro_peptidase_A2"/>
</dbReference>
<name>A0A7L4AKH1_9AVES</name>
<dbReference type="InterPro" id="IPR036157">
    <property type="entry name" value="dUTPase-like_sf"/>
</dbReference>
<dbReference type="InterPro" id="IPR029054">
    <property type="entry name" value="dUTPase-like"/>
</dbReference>
<protein>
    <submittedName>
        <fullName evidence="6">POK9 protein</fullName>
    </submittedName>
</protein>
<dbReference type="CDD" id="cd07557">
    <property type="entry name" value="trimeric_dUTPase"/>
    <property type="match status" value="1"/>
</dbReference>
<evidence type="ECO:0000256" key="3">
    <source>
        <dbReference type="ARBA" id="ARBA00022801"/>
    </source>
</evidence>
<evidence type="ECO:0000313" key="7">
    <source>
        <dbReference type="Proteomes" id="UP000562238"/>
    </source>
</evidence>
<evidence type="ECO:0000256" key="1">
    <source>
        <dbReference type="ARBA" id="ARBA00022670"/>
    </source>
</evidence>
<proteinExistence type="predicted"/>
<dbReference type="InterPro" id="IPR018061">
    <property type="entry name" value="Retropepsins"/>
</dbReference>
<dbReference type="Proteomes" id="UP000562238">
    <property type="component" value="Unassembled WGS sequence"/>
</dbReference>
<evidence type="ECO:0000259" key="5">
    <source>
        <dbReference type="PROSITE" id="PS50175"/>
    </source>
</evidence>
<keyword evidence="2" id="KW-0064">Aspartyl protease</keyword>
<feature type="non-terminal residue" evidence="6">
    <location>
        <position position="1"/>
    </location>
</feature>
<feature type="region of interest" description="Disordered" evidence="4">
    <location>
        <begin position="1"/>
        <end position="28"/>
    </location>
</feature>
<evidence type="ECO:0000256" key="4">
    <source>
        <dbReference type="SAM" id="MobiDB-lite"/>
    </source>
</evidence>
<keyword evidence="1" id="KW-0645">Protease</keyword>
<dbReference type="Pfam" id="PF00077">
    <property type="entry name" value="RVP"/>
    <property type="match status" value="1"/>
</dbReference>
<feature type="compositionally biased region" description="Basic and acidic residues" evidence="4">
    <location>
        <begin position="10"/>
        <end position="23"/>
    </location>
</feature>
<dbReference type="SUPFAM" id="SSF51283">
    <property type="entry name" value="dUTPase-like"/>
    <property type="match status" value="1"/>
</dbReference>
<dbReference type="PANTHER" id="PTHR19422:SF123">
    <property type="entry name" value="RT1 CLASS I, LOCUS CE15"/>
    <property type="match status" value="1"/>
</dbReference>
<dbReference type="InterPro" id="IPR033704">
    <property type="entry name" value="dUTPase_trimeric"/>
</dbReference>
<dbReference type="InterPro" id="IPR001995">
    <property type="entry name" value="Peptidase_A2_cat"/>
</dbReference>
<reference evidence="6 7" key="1">
    <citation type="submission" date="2019-09" db="EMBL/GenBank/DDBJ databases">
        <title>Bird 10,000 Genomes (B10K) Project - Family phase.</title>
        <authorList>
            <person name="Zhang G."/>
        </authorList>
    </citation>
    <scope>NUCLEOTIDE SEQUENCE [LARGE SCALE GENOMIC DNA]</scope>
    <source>
        <strain evidence="6">B10K-DU-010-60</strain>
        <tissue evidence="6">Muscle</tissue>
    </source>
</reference>
<dbReference type="GO" id="GO:0006508">
    <property type="term" value="P:proteolysis"/>
    <property type="evidence" value="ECO:0007669"/>
    <property type="project" value="UniProtKB-KW"/>
</dbReference>
<dbReference type="SUPFAM" id="SSF50630">
    <property type="entry name" value="Acid proteases"/>
    <property type="match status" value="1"/>
</dbReference>
<feature type="non-terminal residue" evidence="6">
    <location>
        <position position="241"/>
    </location>
</feature>
<dbReference type="Gene3D" id="2.70.40.10">
    <property type="match status" value="1"/>
</dbReference>
<feature type="domain" description="Peptidase A2" evidence="5">
    <location>
        <begin position="190"/>
        <end position="241"/>
    </location>
</feature>
<evidence type="ECO:0000313" key="6">
    <source>
        <dbReference type="EMBL" id="NXW26315.1"/>
    </source>
</evidence>
<dbReference type="InterPro" id="IPR001969">
    <property type="entry name" value="Aspartic_peptidase_AS"/>
</dbReference>
<dbReference type="Gene3D" id="2.40.70.10">
    <property type="entry name" value="Acid Proteases"/>
    <property type="match status" value="1"/>
</dbReference>
<sequence>YHCLSPEIGKLPEQREQRPRRDTNSSCNATSAIHSISQQLQPATSGSLGMDVAAAVDVTIMTTHPHKIPTGFKGPIMINGRAVGGLLLGRSSTTMMGLFVLPGVIDADYCGEVMIMAYTQYPPLKISKGQRLAQLIPLPQITKEVTPMQQKPRGQEGFGSTGGLILMTVDLSDRPRKKVELQFNNQSITLVGLLDTGADSCIIAPQEWPKDWPLQASATTVTGVGGMTLANRTPVVTVILE</sequence>
<keyword evidence="3" id="KW-0378">Hydrolase</keyword>
<dbReference type="Pfam" id="PF00692">
    <property type="entry name" value="dUTPase"/>
    <property type="match status" value="1"/>
</dbReference>
<dbReference type="PANTHER" id="PTHR19422">
    <property type="entry name" value="GAG RETROVIRAL POLYPROTEIN"/>
    <property type="match status" value="1"/>
</dbReference>
<dbReference type="GO" id="GO:0004190">
    <property type="term" value="F:aspartic-type endopeptidase activity"/>
    <property type="evidence" value="ECO:0007669"/>
    <property type="project" value="UniProtKB-KW"/>
</dbReference>
<dbReference type="PROSITE" id="PS00141">
    <property type="entry name" value="ASP_PROTEASE"/>
    <property type="match status" value="1"/>
</dbReference>
<dbReference type="EMBL" id="VZZV01003177">
    <property type="protein sequence ID" value="NXW26315.1"/>
    <property type="molecule type" value="Genomic_DNA"/>
</dbReference>
<dbReference type="PROSITE" id="PS50175">
    <property type="entry name" value="ASP_PROT_RETROV"/>
    <property type="match status" value="1"/>
</dbReference>
<dbReference type="AlphaFoldDB" id="A0A7L4AKH1"/>
<accession>A0A7L4AKH1</accession>
<organism evidence="6 7">
    <name type="scientific">Circaetus pectoralis</name>
    <name type="common">black-chested snake-eagle</name>
    <dbReference type="NCBI Taxonomy" id="321084"/>
    <lineage>
        <taxon>Eukaryota</taxon>
        <taxon>Metazoa</taxon>
        <taxon>Chordata</taxon>
        <taxon>Craniata</taxon>
        <taxon>Vertebrata</taxon>
        <taxon>Euteleostomi</taxon>
        <taxon>Archelosauria</taxon>
        <taxon>Archosauria</taxon>
        <taxon>Dinosauria</taxon>
        <taxon>Saurischia</taxon>
        <taxon>Theropoda</taxon>
        <taxon>Coelurosauria</taxon>
        <taxon>Aves</taxon>
        <taxon>Neognathae</taxon>
        <taxon>Neoaves</taxon>
        <taxon>Telluraves</taxon>
        <taxon>Accipitrimorphae</taxon>
        <taxon>Accipitriformes</taxon>
        <taxon>Accipitridae</taxon>
        <taxon>Accipitrinae</taxon>
        <taxon>Circaetus</taxon>
    </lineage>
</organism>
<comment type="caution">
    <text evidence="6">The sequence shown here is derived from an EMBL/GenBank/DDBJ whole genome shotgun (WGS) entry which is preliminary data.</text>
</comment>